<evidence type="ECO:0000313" key="2">
    <source>
        <dbReference type="Proteomes" id="UP000298003"/>
    </source>
</evidence>
<name>A0A4Y8QYN9_9MICO</name>
<gene>
    <name evidence="1" type="ORF">E1O70_18300</name>
</gene>
<accession>A0A4Y8QYN9</accession>
<organism evidence="1 2">
    <name type="scientific">Cellulosimicrobium funkei</name>
    <dbReference type="NCBI Taxonomy" id="264251"/>
    <lineage>
        <taxon>Bacteria</taxon>
        <taxon>Bacillati</taxon>
        <taxon>Actinomycetota</taxon>
        <taxon>Actinomycetes</taxon>
        <taxon>Micrococcales</taxon>
        <taxon>Promicromonosporaceae</taxon>
        <taxon>Cellulosimicrobium</taxon>
    </lineage>
</organism>
<dbReference type="Proteomes" id="UP000298003">
    <property type="component" value="Unassembled WGS sequence"/>
</dbReference>
<protein>
    <submittedName>
        <fullName evidence="1">Uncharacterized protein</fullName>
    </submittedName>
</protein>
<evidence type="ECO:0000313" key="1">
    <source>
        <dbReference type="EMBL" id="TFF04398.1"/>
    </source>
</evidence>
<dbReference type="AlphaFoldDB" id="A0A4Y8QYN9"/>
<reference evidence="1 2" key="1">
    <citation type="submission" date="2019-03" db="EMBL/GenBank/DDBJ databases">
        <title>Cellulosimicrobium funkei JCM14302 Assembly.</title>
        <authorList>
            <person name="Dou T."/>
        </authorList>
    </citation>
    <scope>NUCLEOTIDE SEQUENCE [LARGE SCALE GENOMIC DNA]</scope>
    <source>
        <strain evidence="1 2">JCM 14302</strain>
    </source>
</reference>
<comment type="caution">
    <text evidence="1">The sequence shown here is derived from an EMBL/GenBank/DDBJ whole genome shotgun (WGS) entry which is preliminary data.</text>
</comment>
<keyword evidence="2" id="KW-1185">Reference proteome</keyword>
<dbReference type="EMBL" id="SOZH01000012">
    <property type="protein sequence ID" value="TFF04398.1"/>
    <property type="molecule type" value="Genomic_DNA"/>
</dbReference>
<dbReference type="GeneID" id="95686438"/>
<proteinExistence type="predicted"/>
<sequence length="157" mass="16607">MDADLRTLDVLATAVASGKLADAHATELLHALTRPLMRDAILAAAVGRLDDARALASGRRVDARWLTAGPLDPSAIEAARPVVAQLEAAALGAGEQYQWPVTTILGYLDWATGRTLAAATRLRRVPPSYAMATMLKEAIAHPFIPAPRLLALVGSPR</sequence>
<dbReference type="RefSeq" id="WP_061269114.1">
    <property type="nucleotide sequence ID" value="NZ_SOZH01000012.1"/>
</dbReference>